<name>E6QGN5_9ZZZZ</name>
<protein>
    <submittedName>
        <fullName evidence="2">Uncharacterized protein</fullName>
    </submittedName>
</protein>
<feature type="transmembrane region" description="Helical" evidence="1">
    <location>
        <begin position="186"/>
        <end position="213"/>
    </location>
</feature>
<gene>
    <name evidence="2" type="ORF">CARN5_0082</name>
</gene>
<proteinExistence type="predicted"/>
<keyword evidence="1" id="KW-0812">Transmembrane</keyword>
<comment type="caution">
    <text evidence="2">The sequence shown here is derived from an EMBL/GenBank/DDBJ whole genome shotgun (WGS) entry which is preliminary data.</text>
</comment>
<dbReference type="EMBL" id="CABP01000176">
    <property type="protein sequence ID" value="CBI06399.1"/>
    <property type="molecule type" value="Genomic_DNA"/>
</dbReference>
<reference evidence="2" key="1">
    <citation type="submission" date="2009-10" db="EMBL/GenBank/DDBJ databases">
        <title>Diversity of trophic interactions inside an arsenic-rich microbial ecosystem.</title>
        <authorList>
            <person name="Bertin P.N."/>
            <person name="Heinrich-Salmeron A."/>
            <person name="Pelletier E."/>
            <person name="Goulhen-Chollet F."/>
            <person name="Arsene-Ploetze F."/>
            <person name="Gallien S."/>
            <person name="Calteau A."/>
            <person name="Vallenet D."/>
            <person name="Casiot C."/>
            <person name="Chane-Woon-Ming B."/>
            <person name="Giloteaux L."/>
            <person name="Barakat M."/>
            <person name="Bonnefoy V."/>
            <person name="Bruneel O."/>
            <person name="Chandler M."/>
            <person name="Cleiss J."/>
            <person name="Duran R."/>
            <person name="Elbaz-Poulichet F."/>
            <person name="Fonknechten N."/>
            <person name="Lauga B."/>
            <person name="Mornico D."/>
            <person name="Ortet P."/>
            <person name="Schaeffer C."/>
            <person name="Siguier P."/>
            <person name="Alexander Thil Smith A."/>
            <person name="Van Dorsselaer A."/>
            <person name="Weissenbach J."/>
            <person name="Medigue C."/>
            <person name="Le Paslier D."/>
        </authorList>
    </citation>
    <scope>NUCLEOTIDE SEQUENCE</scope>
</reference>
<sequence>MSAENILQNQYFLGYIGGPIAGVFYSWLFGNIAVKQQKIKEIWIHHVSSPSPKPKGSAGNSVSSVEEVWLYILFAAVVVAVSSFFIVLFFDPTSQAISTLSIFLSLFTAFGILTNFLVSREIHTPYMVLLFVSASIFLLINFMADSVLAPYANYANSLAAHYYLDDISSIINSIVAFYSGLSGTQIAYFLLLIIAYVFIFLTSIVALFVFLFYSITAQLKPQSSQFAWKIARFTHKYSRVGYLWFMIVSILFAFLTFKGVTFIYGLKALHALARFSR</sequence>
<organism evidence="2">
    <name type="scientific">mine drainage metagenome</name>
    <dbReference type="NCBI Taxonomy" id="410659"/>
    <lineage>
        <taxon>unclassified sequences</taxon>
        <taxon>metagenomes</taxon>
        <taxon>ecological metagenomes</taxon>
    </lineage>
</organism>
<feature type="transmembrane region" description="Helical" evidence="1">
    <location>
        <begin position="125"/>
        <end position="144"/>
    </location>
</feature>
<evidence type="ECO:0000313" key="2">
    <source>
        <dbReference type="EMBL" id="CBI06399.1"/>
    </source>
</evidence>
<keyword evidence="1" id="KW-0472">Membrane</keyword>
<feature type="transmembrane region" description="Helical" evidence="1">
    <location>
        <begin position="96"/>
        <end position="118"/>
    </location>
</feature>
<feature type="transmembrane region" description="Helical" evidence="1">
    <location>
        <begin position="68"/>
        <end position="90"/>
    </location>
</feature>
<accession>E6QGN5</accession>
<dbReference type="AlphaFoldDB" id="E6QGN5"/>
<evidence type="ECO:0000256" key="1">
    <source>
        <dbReference type="SAM" id="Phobius"/>
    </source>
</evidence>
<feature type="transmembrane region" description="Helical" evidence="1">
    <location>
        <begin position="242"/>
        <end position="266"/>
    </location>
</feature>
<keyword evidence="1" id="KW-1133">Transmembrane helix</keyword>
<feature type="transmembrane region" description="Helical" evidence="1">
    <location>
        <begin position="12"/>
        <end position="34"/>
    </location>
</feature>